<dbReference type="AlphaFoldDB" id="A0AAF0R3P3"/>
<evidence type="ECO:0000313" key="6">
    <source>
        <dbReference type="EMBL" id="WMV34078.1"/>
    </source>
</evidence>
<dbReference type="PANTHER" id="PTHR33022:SF20">
    <property type="entry name" value="UBIQUITIN-LIKE PROTEASE FAMILY PROFILE DOMAIN-CONTAINING PROTEIN"/>
    <property type="match status" value="1"/>
</dbReference>
<evidence type="ECO:0000256" key="2">
    <source>
        <dbReference type="ARBA" id="ARBA00022670"/>
    </source>
</evidence>
<dbReference type="Proteomes" id="UP001234989">
    <property type="component" value="Chromosome 6"/>
</dbReference>
<feature type="domain" description="Ubiquitin-like protease family profile" evidence="5">
    <location>
        <begin position="12"/>
        <end position="66"/>
    </location>
</feature>
<feature type="non-terminal residue" evidence="6">
    <location>
        <position position="1"/>
    </location>
</feature>
<proteinExistence type="inferred from homology"/>
<dbReference type="SUPFAM" id="SSF54001">
    <property type="entry name" value="Cysteine proteinases"/>
    <property type="match status" value="1"/>
</dbReference>
<keyword evidence="7" id="KW-1185">Reference proteome</keyword>
<evidence type="ECO:0000256" key="3">
    <source>
        <dbReference type="ARBA" id="ARBA00022801"/>
    </source>
</evidence>
<name>A0AAF0R3P3_SOLVR</name>
<comment type="similarity">
    <text evidence="1">Belongs to the peptidase C48 family.</text>
</comment>
<accession>A0AAF0R3P3</accession>
<keyword evidence="3" id="KW-0378">Hydrolase</keyword>
<reference evidence="6" key="1">
    <citation type="submission" date="2023-08" db="EMBL/GenBank/DDBJ databases">
        <title>A de novo genome assembly of Solanum verrucosum Schlechtendal, a Mexican diploid species geographically isolated from the other diploid A-genome species in potato relatives.</title>
        <authorList>
            <person name="Hosaka K."/>
        </authorList>
    </citation>
    <scope>NUCLEOTIDE SEQUENCE</scope>
    <source>
        <tissue evidence="6">Young leaves</tissue>
    </source>
</reference>
<dbReference type="EMBL" id="CP133617">
    <property type="protein sequence ID" value="WMV34078.1"/>
    <property type="molecule type" value="Genomic_DNA"/>
</dbReference>
<dbReference type="GO" id="GO:0006508">
    <property type="term" value="P:proteolysis"/>
    <property type="evidence" value="ECO:0007669"/>
    <property type="project" value="UniProtKB-KW"/>
</dbReference>
<evidence type="ECO:0000259" key="5">
    <source>
        <dbReference type="Pfam" id="PF02902"/>
    </source>
</evidence>
<dbReference type="Gene3D" id="3.40.395.10">
    <property type="entry name" value="Adenoviral Proteinase, Chain A"/>
    <property type="match status" value="1"/>
</dbReference>
<evidence type="ECO:0000256" key="1">
    <source>
        <dbReference type="ARBA" id="ARBA00005234"/>
    </source>
</evidence>
<organism evidence="6 7">
    <name type="scientific">Solanum verrucosum</name>
    <dbReference type="NCBI Taxonomy" id="315347"/>
    <lineage>
        <taxon>Eukaryota</taxon>
        <taxon>Viridiplantae</taxon>
        <taxon>Streptophyta</taxon>
        <taxon>Embryophyta</taxon>
        <taxon>Tracheophyta</taxon>
        <taxon>Spermatophyta</taxon>
        <taxon>Magnoliopsida</taxon>
        <taxon>eudicotyledons</taxon>
        <taxon>Gunneridae</taxon>
        <taxon>Pentapetalae</taxon>
        <taxon>asterids</taxon>
        <taxon>lamiids</taxon>
        <taxon>Solanales</taxon>
        <taxon>Solanaceae</taxon>
        <taxon>Solanoideae</taxon>
        <taxon>Solaneae</taxon>
        <taxon>Solanum</taxon>
    </lineage>
</organism>
<sequence>GLDISLSQEENEFFEIAFIENIPQQTHGSLDCGIYMLAYAEWLSYGQGNPACNFDVMFLRSRYATLLWNYGQQKNDVGAISDSEAPPRYNRPQIARDDSETIEIQ</sequence>
<dbReference type="Pfam" id="PF02902">
    <property type="entry name" value="Peptidase_C48"/>
    <property type="match status" value="1"/>
</dbReference>
<evidence type="ECO:0000256" key="4">
    <source>
        <dbReference type="SAM" id="MobiDB-lite"/>
    </source>
</evidence>
<feature type="region of interest" description="Disordered" evidence="4">
    <location>
        <begin position="79"/>
        <end position="105"/>
    </location>
</feature>
<dbReference type="GO" id="GO:0008234">
    <property type="term" value="F:cysteine-type peptidase activity"/>
    <property type="evidence" value="ECO:0007669"/>
    <property type="project" value="InterPro"/>
</dbReference>
<gene>
    <name evidence="6" type="ORF">MTR67_027463</name>
</gene>
<dbReference type="PANTHER" id="PTHR33022">
    <property type="entry name" value="DUF1985 DOMAIN-CONTAINING PROTEIN"/>
    <property type="match status" value="1"/>
</dbReference>
<evidence type="ECO:0000313" key="7">
    <source>
        <dbReference type="Proteomes" id="UP001234989"/>
    </source>
</evidence>
<keyword evidence="2" id="KW-0645">Protease</keyword>
<dbReference type="InterPro" id="IPR038765">
    <property type="entry name" value="Papain-like_cys_pep_sf"/>
</dbReference>
<dbReference type="InterPro" id="IPR003653">
    <property type="entry name" value="Peptidase_C48_C"/>
</dbReference>
<protein>
    <recommendedName>
        <fullName evidence="5">Ubiquitin-like protease family profile domain-containing protein</fullName>
    </recommendedName>
</protein>